<keyword evidence="3" id="KW-1185">Reference proteome</keyword>
<feature type="signal peptide" evidence="1">
    <location>
        <begin position="1"/>
        <end position="27"/>
    </location>
</feature>
<gene>
    <name evidence="2" type="ORF">JOF56_011489</name>
</gene>
<dbReference type="RefSeq" id="WP_209647740.1">
    <property type="nucleotide sequence ID" value="NZ_JAGINW010000001.1"/>
</dbReference>
<dbReference type="InterPro" id="IPR013783">
    <property type="entry name" value="Ig-like_fold"/>
</dbReference>
<evidence type="ECO:0000313" key="2">
    <source>
        <dbReference type="EMBL" id="MBP2331104.1"/>
    </source>
</evidence>
<dbReference type="SUPFAM" id="SSF49478">
    <property type="entry name" value="Cna protein B-type domain"/>
    <property type="match status" value="1"/>
</dbReference>
<evidence type="ECO:0000313" key="3">
    <source>
        <dbReference type="Proteomes" id="UP001519332"/>
    </source>
</evidence>
<evidence type="ECO:0008006" key="4">
    <source>
        <dbReference type="Google" id="ProtNLM"/>
    </source>
</evidence>
<dbReference type="EMBL" id="JAGINW010000001">
    <property type="protein sequence ID" value="MBP2331104.1"/>
    <property type="molecule type" value="Genomic_DNA"/>
</dbReference>
<evidence type="ECO:0000256" key="1">
    <source>
        <dbReference type="SAM" id="SignalP"/>
    </source>
</evidence>
<dbReference type="SUPFAM" id="SSF117074">
    <property type="entry name" value="Hypothetical protein PA1324"/>
    <property type="match status" value="1"/>
</dbReference>
<accession>A0ABS4U4H2</accession>
<protein>
    <recommendedName>
        <fullName evidence="4">Alpha-amylase</fullName>
    </recommendedName>
</protein>
<proteinExistence type="predicted"/>
<comment type="caution">
    <text evidence="2">The sequence shown here is derived from an EMBL/GenBank/DDBJ whole genome shotgun (WGS) entry which is preliminary data.</text>
</comment>
<sequence length="443" mass="47113">MRTLSRRFGAGIAALALALMAAPAAQAEPEQTELKVEAAFDKPSYSAGALVTLRLSISNIGTVAAVKAVVVTDGGNFYPSSWGELAHNAGALIEPGVTRTFEVTSYLYNPTDNVSIKGRVFSPSVRPVYDPQFDLRSEVRATTGGWTGVVYGDRNENNQVDPGEPLGGTKVRMAGGVPYSSFETTTGPDGGFAFPRIPTGQYSSSMIAPDGWVTPYERFAIDEGAPLQSVIRAVRPLTDRLSASITLSKDSYQPGENVQATVTLTNRGSTPITGLKAWCNRVGNDNSMNNSPAWGLLNWDTPGLTVAAGESKTVTVVDSLPTKAHDWGEVVVACDFGPDGSGDGNPEARDSARVPGQMGSADVNVTHGGTPVAGVVVLLVDPYTKRIVSHQTSDANGKFHVRNRQAGRYEVIVLGSKWKLQYPGATIQLWASNGIEWINMVPR</sequence>
<dbReference type="Gene3D" id="2.60.40.10">
    <property type="entry name" value="Immunoglobulins"/>
    <property type="match status" value="1"/>
</dbReference>
<name>A0ABS4U4H2_9PSEU</name>
<reference evidence="2 3" key="1">
    <citation type="submission" date="2021-03" db="EMBL/GenBank/DDBJ databases">
        <title>Sequencing the genomes of 1000 actinobacteria strains.</title>
        <authorList>
            <person name="Klenk H.-P."/>
        </authorList>
    </citation>
    <scope>NUCLEOTIDE SEQUENCE [LARGE SCALE GENOMIC DNA]</scope>
    <source>
        <strain evidence="2 3">DSM 46670</strain>
    </source>
</reference>
<keyword evidence="1" id="KW-0732">Signal</keyword>
<organism evidence="2 3">
    <name type="scientific">Kibdelosporangium banguiense</name>
    <dbReference type="NCBI Taxonomy" id="1365924"/>
    <lineage>
        <taxon>Bacteria</taxon>
        <taxon>Bacillati</taxon>
        <taxon>Actinomycetota</taxon>
        <taxon>Actinomycetes</taxon>
        <taxon>Pseudonocardiales</taxon>
        <taxon>Pseudonocardiaceae</taxon>
        <taxon>Kibdelosporangium</taxon>
    </lineage>
</organism>
<dbReference type="Proteomes" id="UP001519332">
    <property type="component" value="Unassembled WGS sequence"/>
</dbReference>
<feature type="chain" id="PRO_5045524401" description="Alpha-amylase" evidence="1">
    <location>
        <begin position="28"/>
        <end position="443"/>
    </location>
</feature>